<accession>A0A1H2TI51</accession>
<dbReference type="AlphaFoldDB" id="A0A1H2TI51"/>
<proteinExistence type="predicted"/>
<dbReference type="Proteomes" id="UP000183454">
    <property type="component" value="Unassembled WGS sequence"/>
</dbReference>
<sequence length="107" mass="12334">MIIWKLSVGKEKRRFKSSQAAKTAGYVKPLSEIAVQHKDRKTAIIVTYKTAAYSQREIGECSHLYQQRLGLWFARTRILDPYLALFALINSIHKETKHLTLASPRTF</sequence>
<name>A0A1H2TI51_9PROT</name>
<reference evidence="1 2" key="1">
    <citation type="submission" date="2016-10" db="EMBL/GenBank/DDBJ databases">
        <authorList>
            <person name="de Groot N.N."/>
        </authorList>
    </citation>
    <scope>NUCLEOTIDE SEQUENCE [LARGE SCALE GENOMIC DNA]</scope>
    <source>
        <strain evidence="1 2">Nm110</strain>
    </source>
</reference>
<evidence type="ECO:0000313" key="2">
    <source>
        <dbReference type="Proteomes" id="UP000183454"/>
    </source>
</evidence>
<organism evidence="1 2">
    <name type="scientific">Nitrosomonas communis</name>
    <dbReference type="NCBI Taxonomy" id="44574"/>
    <lineage>
        <taxon>Bacteria</taxon>
        <taxon>Pseudomonadati</taxon>
        <taxon>Pseudomonadota</taxon>
        <taxon>Betaproteobacteria</taxon>
        <taxon>Nitrosomonadales</taxon>
        <taxon>Nitrosomonadaceae</taxon>
        <taxon>Nitrosomonas</taxon>
    </lineage>
</organism>
<protein>
    <submittedName>
        <fullName evidence="1">Uncharacterized protein</fullName>
    </submittedName>
</protein>
<dbReference type="EMBL" id="FNNH01000011">
    <property type="protein sequence ID" value="SDW43562.1"/>
    <property type="molecule type" value="Genomic_DNA"/>
</dbReference>
<evidence type="ECO:0000313" key="1">
    <source>
        <dbReference type="EMBL" id="SDW43562.1"/>
    </source>
</evidence>
<gene>
    <name evidence="1" type="ORF">SAMN05421882_101126</name>
</gene>